<dbReference type="InterPro" id="IPR036928">
    <property type="entry name" value="AS_sf"/>
</dbReference>
<dbReference type="EC" id="6.3.5.6" evidence="2"/>
<organism evidence="2">
    <name type="scientific">hydrothermal vent metagenome</name>
    <dbReference type="NCBI Taxonomy" id="652676"/>
    <lineage>
        <taxon>unclassified sequences</taxon>
        <taxon>metagenomes</taxon>
        <taxon>ecological metagenomes</taxon>
    </lineage>
</organism>
<dbReference type="PANTHER" id="PTHR11895:SF7">
    <property type="entry name" value="GLUTAMYL-TRNA(GLN) AMIDOTRANSFERASE SUBUNIT A, MITOCHONDRIAL"/>
    <property type="match status" value="1"/>
</dbReference>
<dbReference type="EMBL" id="UOEI01000104">
    <property type="protein sequence ID" value="VAV93514.1"/>
    <property type="molecule type" value="Genomic_DNA"/>
</dbReference>
<dbReference type="PROSITE" id="PS00571">
    <property type="entry name" value="AMIDASES"/>
    <property type="match status" value="1"/>
</dbReference>
<gene>
    <name evidence="2" type="ORF">MNBD_ACTINO01-135</name>
</gene>
<reference evidence="2" key="1">
    <citation type="submission" date="2018-06" db="EMBL/GenBank/DDBJ databases">
        <authorList>
            <person name="Zhirakovskaya E."/>
        </authorList>
    </citation>
    <scope>NUCLEOTIDE SEQUENCE</scope>
</reference>
<keyword evidence="2" id="KW-0808">Transferase</keyword>
<protein>
    <submittedName>
        <fullName evidence="2">Aspartyl-tRNA(Asn) amidotransferase subunit A @ Glutamyl-tRNA(Gln) amidotransferase subunit A</fullName>
        <ecNumber evidence="2">6.3.5.6</ecNumber>
        <ecNumber evidence="2">6.3.5.7</ecNumber>
    </submittedName>
</protein>
<name>A0A3B0RJ97_9ZZZZ</name>
<dbReference type="GO" id="GO:0050566">
    <property type="term" value="F:asparaginyl-tRNA synthase (glutamine-hydrolyzing) activity"/>
    <property type="evidence" value="ECO:0007669"/>
    <property type="project" value="UniProtKB-EC"/>
</dbReference>
<dbReference type="GO" id="GO:0016740">
    <property type="term" value="F:transferase activity"/>
    <property type="evidence" value="ECO:0007669"/>
    <property type="project" value="UniProtKB-KW"/>
</dbReference>
<proteinExistence type="predicted"/>
<evidence type="ECO:0000259" key="1">
    <source>
        <dbReference type="Pfam" id="PF01425"/>
    </source>
</evidence>
<sequence length="500" mass="53237">MDAFPDYTEYDAVGLAELVASREVRSCELVEAAIAQIDATNDVINAVIRTRFEQARTRAAEPPAGAFSGVPILIKDLIIEEGEPVSFGSVLLRDFVGETTSTFMERVRGAGFIELGRTNTPEFGLLPITEPVLTGPTKNPWSLDHSPGGSSGGAAAAVAAGMVPLAQASDGGGSIRIPASNCGLFGLKPSRGRNPRSPAESSDYLSVELSVSRSVRDSAAMLDAVAGAAPGDQYVAPDPSGPYLSDAARDPESLTIAFSIHDFRGNRVHPQVEAAILETAGLLESLGHRVVQDSPSIDGEAMSYAFLDVWAGLAASVFKVVLDIASQRSAVRSMRNTIGDYRTMKTIARIDSRESGLPAFEPFTWSLAHRSMRQRPADLLASQTTLQEISHVTGSFLESVDVFLTPVLGSPPLRIGAIDQTQPWDELVETLFRYVAFTPLANFSGLPAMSVPLAWTPSGLPVGSHFLGRYGDESTLLMLAGQLERARPWAGRRPGAVATT</sequence>
<dbReference type="SUPFAM" id="SSF75304">
    <property type="entry name" value="Amidase signature (AS) enzymes"/>
    <property type="match status" value="1"/>
</dbReference>
<dbReference type="PANTHER" id="PTHR11895">
    <property type="entry name" value="TRANSAMIDASE"/>
    <property type="match status" value="1"/>
</dbReference>
<dbReference type="EC" id="6.3.5.7" evidence="2"/>
<keyword evidence="2" id="KW-0436">Ligase</keyword>
<dbReference type="Gene3D" id="3.90.1300.10">
    <property type="entry name" value="Amidase signature (AS) domain"/>
    <property type="match status" value="1"/>
</dbReference>
<accession>A0A3B0RJ97</accession>
<evidence type="ECO:0000313" key="2">
    <source>
        <dbReference type="EMBL" id="VAV93514.1"/>
    </source>
</evidence>
<dbReference type="InterPro" id="IPR000120">
    <property type="entry name" value="Amidase"/>
</dbReference>
<dbReference type="AlphaFoldDB" id="A0A3B0RJ97"/>
<dbReference type="InterPro" id="IPR020556">
    <property type="entry name" value="Amidase_CS"/>
</dbReference>
<dbReference type="GO" id="GO:0050567">
    <property type="term" value="F:glutaminyl-tRNA synthase (glutamine-hydrolyzing) activity"/>
    <property type="evidence" value="ECO:0007669"/>
    <property type="project" value="UniProtKB-EC"/>
</dbReference>
<feature type="domain" description="Amidase" evidence="1">
    <location>
        <begin position="28"/>
        <end position="477"/>
    </location>
</feature>
<dbReference type="InterPro" id="IPR023631">
    <property type="entry name" value="Amidase_dom"/>
</dbReference>
<dbReference type="Pfam" id="PF01425">
    <property type="entry name" value="Amidase"/>
    <property type="match status" value="1"/>
</dbReference>